<evidence type="ECO:0000256" key="3">
    <source>
        <dbReference type="ARBA" id="ARBA00004629"/>
    </source>
</evidence>
<evidence type="ECO:0000313" key="18">
    <source>
        <dbReference type="EMBL" id="CRK20676.1"/>
    </source>
</evidence>
<evidence type="ECO:0000256" key="9">
    <source>
        <dbReference type="ARBA" id="ARBA00022776"/>
    </source>
</evidence>
<evidence type="ECO:0000256" key="7">
    <source>
        <dbReference type="ARBA" id="ARBA00022618"/>
    </source>
</evidence>
<evidence type="ECO:0000313" key="20">
    <source>
        <dbReference type="Proteomes" id="UP000044602"/>
    </source>
</evidence>
<proteinExistence type="inferred from homology"/>
<evidence type="ECO:0000256" key="6">
    <source>
        <dbReference type="ARBA" id="ARBA00022490"/>
    </source>
</evidence>
<dbReference type="GO" id="GO:0051010">
    <property type="term" value="F:microtubule plus-end binding"/>
    <property type="evidence" value="ECO:0007669"/>
    <property type="project" value="TreeGrafter"/>
</dbReference>
<dbReference type="GO" id="GO:0042729">
    <property type="term" value="C:DASH complex"/>
    <property type="evidence" value="ECO:0007669"/>
    <property type="project" value="InterPro"/>
</dbReference>
<evidence type="ECO:0000256" key="15">
    <source>
        <dbReference type="ARBA" id="ARBA00023328"/>
    </source>
</evidence>
<dbReference type="Proteomes" id="UP000045706">
    <property type="component" value="Unassembled WGS sequence"/>
</dbReference>
<evidence type="ECO:0000256" key="2">
    <source>
        <dbReference type="ARBA" id="ARBA00004186"/>
    </source>
</evidence>
<comment type="subcellular location">
    <subcellularLocation>
        <location evidence="3">Chromosome</location>
        <location evidence="3">Centromere</location>
        <location evidence="3">Kinetochore</location>
    </subcellularLocation>
    <subcellularLocation>
        <location evidence="2">Cytoplasm</location>
        <location evidence="2">Cytoskeleton</location>
        <location evidence="2">Spindle</location>
    </subcellularLocation>
    <subcellularLocation>
        <location evidence="1">Nucleus</location>
    </subcellularLocation>
</comment>
<dbReference type="AlphaFoldDB" id="A0A0G4LZZ2"/>
<dbReference type="InterPro" id="IPR013965">
    <property type="entry name" value="DASH_Dad3"/>
</dbReference>
<evidence type="ECO:0000256" key="12">
    <source>
        <dbReference type="ARBA" id="ARBA00023212"/>
    </source>
</evidence>
<keyword evidence="11" id="KW-0995">Kinetochore</keyword>
<name>A0A0G4LZZ2_VERLO</name>
<keyword evidence="15" id="KW-0137">Centromere</keyword>
<evidence type="ECO:0000256" key="16">
    <source>
        <dbReference type="ARBA" id="ARBA00044179"/>
    </source>
</evidence>
<dbReference type="EMBL" id="CVQI01011113">
    <property type="protein sequence ID" value="CRK20676.1"/>
    <property type="molecule type" value="Genomic_DNA"/>
</dbReference>
<dbReference type="PANTHER" id="PTHR28017">
    <property type="entry name" value="DASH COMPLEX SUBUNIT DAD3"/>
    <property type="match status" value="1"/>
</dbReference>
<keyword evidence="20" id="KW-1185">Reference proteome</keyword>
<evidence type="ECO:0000256" key="17">
    <source>
        <dbReference type="ARBA" id="ARBA00044305"/>
    </source>
</evidence>
<dbReference type="GO" id="GO:0072686">
    <property type="term" value="C:mitotic spindle"/>
    <property type="evidence" value="ECO:0007669"/>
    <property type="project" value="InterPro"/>
</dbReference>
<dbReference type="Pfam" id="PF08656">
    <property type="entry name" value="DASH_Dad3"/>
    <property type="match status" value="1"/>
</dbReference>
<keyword evidence="9" id="KW-0498">Mitosis</keyword>
<evidence type="ECO:0000256" key="14">
    <source>
        <dbReference type="ARBA" id="ARBA00023306"/>
    </source>
</evidence>
<keyword evidence="14" id="KW-0131">Cell cycle</keyword>
<dbReference type="EMBL" id="CVQH01020452">
    <property type="protein sequence ID" value="CRK27633.1"/>
    <property type="molecule type" value="Genomic_DNA"/>
</dbReference>
<dbReference type="GO" id="GO:0008608">
    <property type="term" value="P:attachment of spindle microtubules to kinetochore"/>
    <property type="evidence" value="ECO:0007669"/>
    <property type="project" value="InterPro"/>
</dbReference>
<dbReference type="STRING" id="100787.A0A0G4LZZ2"/>
<evidence type="ECO:0000256" key="4">
    <source>
        <dbReference type="ARBA" id="ARBA00006277"/>
    </source>
</evidence>
<keyword evidence="5" id="KW-0158">Chromosome</keyword>
<dbReference type="PANTHER" id="PTHR28017:SF1">
    <property type="entry name" value="DASH COMPLEX SUBUNIT DAD3"/>
    <property type="match status" value="1"/>
</dbReference>
<evidence type="ECO:0000256" key="1">
    <source>
        <dbReference type="ARBA" id="ARBA00004123"/>
    </source>
</evidence>
<keyword evidence="10" id="KW-0159">Chromosome partition</keyword>
<dbReference type="GO" id="GO:0051301">
    <property type="term" value="P:cell division"/>
    <property type="evidence" value="ECO:0007669"/>
    <property type="project" value="UniProtKB-KW"/>
</dbReference>
<comment type="similarity">
    <text evidence="4">Belongs to the DASH complex DAD3 family.</text>
</comment>
<protein>
    <recommendedName>
        <fullName evidence="16">DASH complex subunit DAD3</fullName>
    </recommendedName>
    <alternativeName>
        <fullName evidence="17">Outer kinetochore protein DAD3</fullName>
    </alternativeName>
</protein>
<evidence type="ECO:0000256" key="10">
    <source>
        <dbReference type="ARBA" id="ARBA00022829"/>
    </source>
</evidence>
<keyword evidence="13" id="KW-0539">Nucleus</keyword>
<evidence type="ECO:0000256" key="11">
    <source>
        <dbReference type="ARBA" id="ARBA00022838"/>
    </source>
</evidence>
<reference evidence="20 21" key="1">
    <citation type="submission" date="2015-05" db="EMBL/GenBank/DDBJ databases">
        <authorList>
            <person name="Fogelqvist Johan"/>
        </authorList>
    </citation>
    <scope>NUCLEOTIDE SEQUENCE [LARGE SCALE GENOMIC DNA]</scope>
    <source>
        <strain evidence="19">VL1</strain>
        <strain evidence="18">VL2</strain>
    </source>
</reference>
<organism evidence="19 20">
    <name type="scientific">Verticillium longisporum</name>
    <name type="common">Verticillium dahliae var. longisporum</name>
    <dbReference type="NCBI Taxonomy" id="100787"/>
    <lineage>
        <taxon>Eukaryota</taxon>
        <taxon>Fungi</taxon>
        <taxon>Dikarya</taxon>
        <taxon>Ascomycota</taxon>
        <taxon>Pezizomycotina</taxon>
        <taxon>Sordariomycetes</taxon>
        <taxon>Hypocreomycetidae</taxon>
        <taxon>Glomerellales</taxon>
        <taxon>Plectosphaerellaceae</taxon>
        <taxon>Verticillium</taxon>
    </lineage>
</organism>
<keyword evidence="7" id="KW-0132">Cell division</keyword>
<evidence type="ECO:0000313" key="19">
    <source>
        <dbReference type="EMBL" id="CRK27633.1"/>
    </source>
</evidence>
<keyword evidence="12" id="KW-0206">Cytoskeleton</keyword>
<evidence type="ECO:0000256" key="13">
    <source>
        <dbReference type="ARBA" id="ARBA00023242"/>
    </source>
</evidence>
<evidence type="ECO:0000256" key="8">
    <source>
        <dbReference type="ARBA" id="ARBA00022701"/>
    </source>
</evidence>
<dbReference type="GO" id="GO:0005874">
    <property type="term" value="C:microtubule"/>
    <property type="evidence" value="ECO:0007669"/>
    <property type="project" value="UniProtKB-KW"/>
</dbReference>
<evidence type="ECO:0000313" key="21">
    <source>
        <dbReference type="Proteomes" id="UP000045706"/>
    </source>
</evidence>
<sequence>MYMYLSTVTYPVTSTAGSTPNFPVQRVPEKPIAFKATLPRPTAPTCAMEQSRDAHLLAQQPDLSPLEQEVLEEYERLAENMKKLASVLDNMSGLPSTEILDGLRELERKTSLVFTLLKASVYSIVLQQEIDWGGQHEEN</sequence>
<evidence type="ECO:0000256" key="5">
    <source>
        <dbReference type="ARBA" id="ARBA00022454"/>
    </source>
</evidence>
<keyword evidence="8" id="KW-0493">Microtubule</keyword>
<keyword evidence="6" id="KW-0963">Cytoplasm</keyword>
<accession>A0A0G4LZZ2</accession>
<gene>
    <name evidence="19" type="ORF">BN1708_014873</name>
    <name evidence="18" type="ORF">BN1723_002643</name>
</gene>
<dbReference type="Proteomes" id="UP000044602">
    <property type="component" value="Unassembled WGS sequence"/>
</dbReference>